<dbReference type="NCBIfam" id="TIGR01684">
    <property type="entry name" value="viral_ppase"/>
    <property type="match status" value="1"/>
</dbReference>
<organism evidence="1 2">
    <name type="scientific">Hyposidra talaca nucleopolyhedrovirus</name>
    <dbReference type="NCBI Taxonomy" id="1070315"/>
    <lineage>
        <taxon>Viruses</taxon>
        <taxon>Viruses incertae sedis</taxon>
        <taxon>Naldaviricetes</taxon>
        <taxon>Lefavirales</taxon>
        <taxon>Baculoviridae</taxon>
        <taxon>Alphabaculovirus</taxon>
        <taxon>Alphabaculovirus hytalacae</taxon>
    </lineage>
</organism>
<name>A0A2Z4HI43_9ABAC</name>
<dbReference type="KEGG" id="vg:65101561"/>
<sequence length="302" mass="36221">MQCNTWCVLRLKRSVQRRHVLVLDRYADLRLLFFQHWEMFEFVIFAFDTTTKMVDRDRYMIQIVKCADDMRDIRQNVKLAFKTSALGHMYVINERIPMYAFLKEWYIQNYLEIYQLKHDTFIWEIPHVVVFDLDSTLITDEETVRIRDDAVYDSLFDLKRMGCVLVLWSYGNREHVAHSMRITDLDKGIFDVVLCKGYKTGENQMGVSVDIKNDLVFVEKTFYLDIEDGDRLPKSPRIVLWHLRKLGVNYFKSITLVDDLKVNDYAYDYFVNVKKCPQPRNDWNLYHDAIVDNIIHYDDIFK</sequence>
<dbReference type="Pfam" id="PF05152">
    <property type="entry name" value="DUF705"/>
    <property type="match status" value="1"/>
</dbReference>
<protein>
    <submittedName>
        <fullName evidence="1">38k</fullName>
    </submittedName>
</protein>
<dbReference type="InterPro" id="IPR007827">
    <property type="entry name" value="DUF705"/>
</dbReference>
<evidence type="ECO:0000313" key="1">
    <source>
        <dbReference type="EMBL" id="AWW14443.1"/>
    </source>
</evidence>
<reference evidence="1 2" key="1">
    <citation type="journal article" date="2018" name="Sci. Rep.">
        <title>Comprehensive analysis of single molecule sequencing-derived complete genome and whole transcriptome of Hyposidra talaca nuclear polyhedrosis virus.</title>
        <authorList>
            <person name="Nguyen T.T."/>
            <person name="Suryamohan K."/>
            <person name="Kuriakose B."/>
            <person name="Janakiraman V."/>
            <person name="Reichelt M."/>
            <person name="Chaudhuri S."/>
            <person name="Guillory J."/>
            <person name="Divakaran N."/>
            <person name="Rabins P.E."/>
            <person name="Goel R."/>
            <person name="Deka B."/>
            <person name="Sarkar S."/>
            <person name="Ekka P."/>
            <person name="Tsai Y.C."/>
            <person name="Vargas D."/>
            <person name="Santhosh S."/>
            <person name="Mohan S."/>
            <person name="Chin C.S."/>
            <person name="Korlach J."/>
            <person name="Thomas G."/>
            <person name="Babu A."/>
            <person name="Seshagiri S."/>
        </authorList>
    </citation>
    <scope>NUCLEOTIDE SEQUENCE [LARGE SCALE GENOMIC DNA]</scope>
    <source>
        <strain evidence="1 2">HytaNPVIndia001</strain>
    </source>
</reference>
<dbReference type="Proteomes" id="UP000501125">
    <property type="component" value="Chromosome"/>
</dbReference>
<dbReference type="InterPro" id="IPR010033">
    <property type="entry name" value="HAD_SF_ppase_IIIC"/>
</dbReference>
<keyword evidence="2" id="KW-1185">Reference proteome</keyword>
<accession>A0A2Z4HI43</accession>
<dbReference type="GeneID" id="65101561"/>
<proteinExistence type="predicted"/>
<dbReference type="NCBIfam" id="TIGR01681">
    <property type="entry name" value="HAD-SF-IIIC"/>
    <property type="match status" value="1"/>
</dbReference>
<dbReference type="SUPFAM" id="SSF56784">
    <property type="entry name" value="HAD-like"/>
    <property type="match status" value="1"/>
</dbReference>
<gene>
    <name evidence="1" type="primary">38k</name>
    <name evidence="1" type="ORF">HytaNPV_gp083</name>
</gene>
<dbReference type="EMBL" id="MH261376">
    <property type="protein sequence ID" value="AWW14443.1"/>
    <property type="molecule type" value="Genomic_DNA"/>
</dbReference>
<dbReference type="RefSeq" id="YP_010086350.1">
    <property type="nucleotide sequence ID" value="NC_055453.1"/>
</dbReference>
<dbReference type="InterPro" id="IPR036412">
    <property type="entry name" value="HAD-like_sf"/>
</dbReference>
<evidence type="ECO:0000313" key="2">
    <source>
        <dbReference type="Proteomes" id="UP000501125"/>
    </source>
</evidence>